<dbReference type="SUPFAM" id="SSF56112">
    <property type="entry name" value="Protein kinase-like (PK-like)"/>
    <property type="match status" value="1"/>
</dbReference>
<accession>A0A9Q1BXI6</accession>
<dbReference type="GO" id="GO:0005524">
    <property type="term" value="F:ATP binding"/>
    <property type="evidence" value="ECO:0007669"/>
    <property type="project" value="InterPro"/>
</dbReference>
<dbReference type="GO" id="GO:0007169">
    <property type="term" value="P:cell surface receptor protein tyrosine kinase signaling pathway"/>
    <property type="evidence" value="ECO:0007669"/>
    <property type="project" value="TreeGrafter"/>
</dbReference>
<dbReference type="Pfam" id="PF07714">
    <property type="entry name" value="PK_Tyr_Ser-Thr"/>
    <property type="match status" value="1"/>
</dbReference>
<protein>
    <submittedName>
        <fullName evidence="3">Ephrin type-A receptor 10</fullName>
    </submittedName>
</protein>
<dbReference type="AlphaFoldDB" id="A0A9Q1BXI6"/>
<dbReference type="PANTHER" id="PTHR24416">
    <property type="entry name" value="TYROSINE-PROTEIN KINASE RECEPTOR"/>
    <property type="match status" value="1"/>
</dbReference>
<evidence type="ECO:0000259" key="2">
    <source>
        <dbReference type="PROSITE" id="PS50011"/>
    </source>
</evidence>
<dbReference type="Gene3D" id="1.10.510.10">
    <property type="entry name" value="Transferase(Phosphotransferase) domain 1"/>
    <property type="match status" value="1"/>
</dbReference>
<keyword evidence="4" id="KW-1185">Reference proteome</keyword>
<name>A0A9Q1BXI6_HOLLE</name>
<evidence type="ECO:0000256" key="1">
    <source>
        <dbReference type="SAM" id="MobiDB-lite"/>
    </source>
</evidence>
<dbReference type="InterPro" id="IPR020635">
    <property type="entry name" value="Tyr_kinase_cat_dom"/>
</dbReference>
<dbReference type="GO" id="GO:0004714">
    <property type="term" value="F:transmembrane receptor protein tyrosine kinase activity"/>
    <property type="evidence" value="ECO:0007669"/>
    <property type="project" value="TreeGrafter"/>
</dbReference>
<keyword evidence="3" id="KW-0675">Receptor</keyword>
<dbReference type="InterPro" id="IPR050122">
    <property type="entry name" value="RTK"/>
</dbReference>
<dbReference type="PANTHER" id="PTHR24416:SF621">
    <property type="entry name" value="TYROSINE KINASE RECEPTOR CAD96CA"/>
    <property type="match status" value="1"/>
</dbReference>
<dbReference type="InterPro" id="IPR001245">
    <property type="entry name" value="Ser-Thr/Tyr_kinase_cat_dom"/>
</dbReference>
<reference evidence="3" key="1">
    <citation type="submission" date="2021-10" db="EMBL/GenBank/DDBJ databases">
        <title>Tropical sea cucumber genome reveals ecological adaptation and Cuvierian tubules defense mechanism.</title>
        <authorList>
            <person name="Chen T."/>
        </authorList>
    </citation>
    <scope>NUCLEOTIDE SEQUENCE</scope>
    <source>
        <strain evidence="3">Nanhai2018</strain>
        <tissue evidence="3">Muscle</tissue>
    </source>
</reference>
<dbReference type="EMBL" id="JAIZAY010000010">
    <property type="protein sequence ID" value="KAJ8034585.1"/>
    <property type="molecule type" value="Genomic_DNA"/>
</dbReference>
<evidence type="ECO:0000313" key="4">
    <source>
        <dbReference type="Proteomes" id="UP001152320"/>
    </source>
</evidence>
<dbReference type="InterPro" id="IPR011009">
    <property type="entry name" value="Kinase-like_dom_sf"/>
</dbReference>
<dbReference type="SMART" id="SM00219">
    <property type="entry name" value="TyrKc"/>
    <property type="match status" value="1"/>
</dbReference>
<dbReference type="GO" id="GO:0043235">
    <property type="term" value="C:receptor complex"/>
    <property type="evidence" value="ECO:0007669"/>
    <property type="project" value="TreeGrafter"/>
</dbReference>
<organism evidence="3 4">
    <name type="scientific">Holothuria leucospilota</name>
    <name type="common">Black long sea cucumber</name>
    <name type="synonym">Mertensiothuria leucospilota</name>
    <dbReference type="NCBI Taxonomy" id="206669"/>
    <lineage>
        <taxon>Eukaryota</taxon>
        <taxon>Metazoa</taxon>
        <taxon>Echinodermata</taxon>
        <taxon>Eleutherozoa</taxon>
        <taxon>Echinozoa</taxon>
        <taxon>Holothuroidea</taxon>
        <taxon>Aspidochirotacea</taxon>
        <taxon>Aspidochirotida</taxon>
        <taxon>Holothuriidae</taxon>
        <taxon>Holothuria</taxon>
    </lineage>
</organism>
<evidence type="ECO:0000313" key="3">
    <source>
        <dbReference type="EMBL" id="KAJ8034585.1"/>
    </source>
</evidence>
<proteinExistence type="predicted"/>
<dbReference type="InterPro" id="IPR000719">
    <property type="entry name" value="Prot_kinase_dom"/>
</dbReference>
<dbReference type="GO" id="GO:0005886">
    <property type="term" value="C:plasma membrane"/>
    <property type="evidence" value="ECO:0007669"/>
    <property type="project" value="TreeGrafter"/>
</dbReference>
<feature type="compositionally biased region" description="Polar residues" evidence="1">
    <location>
        <begin position="123"/>
        <end position="139"/>
    </location>
</feature>
<dbReference type="Proteomes" id="UP001152320">
    <property type="component" value="Chromosome 10"/>
</dbReference>
<feature type="region of interest" description="Disordered" evidence="1">
    <location>
        <begin position="111"/>
        <end position="168"/>
    </location>
</feature>
<comment type="caution">
    <text evidence="3">The sequence shown here is derived from an EMBL/GenBank/DDBJ whole genome shotgun (WGS) entry which is preliminary data.</text>
</comment>
<gene>
    <name evidence="3" type="ORF">HOLleu_21488</name>
</gene>
<dbReference type="PROSITE" id="PS50011">
    <property type="entry name" value="PROTEIN_KINASE_DOM"/>
    <property type="match status" value="1"/>
</dbReference>
<dbReference type="OrthoDB" id="5973798at2759"/>
<feature type="domain" description="Protein kinase" evidence="2">
    <location>
        <begin position="1"/>
        <end position="110"/>
    </location>
</feature>
<sequence>MFFLTNSKRKLNFANLAKETILQGEYTVLSDVWSVGIALWEIFSLGDEPFNGLNQEDIRRLIQRGYQLPPPASCSRQFHHVMLNCWVDSTERPTLSRIRENLETAIQEYIPIGDASSRDETGPSASPDDTYSSERSTYGFTDYSHRRREENIYEQMEGSFETISESMQ</sequence>